<dbReference type="STRING" id="55188.A0A2H5PY90"/>
<dbReference type="InterPro" id="IPR039421">
    <property type="entry name" value="Type_1_exporter"/>
</dbReference>
<dbReference type="InterPro" id="IPR003439">
    <property type="entry name" value="ABC_transporter-like_ATP-bd"/>
</dbReference>
<evidence type="ECO:0000256" key="4">
    <source>
        <dbReference type="ARBA" id="ARBA00023180"/>
    </source>
</evidence>
<comment type="similarity">
    <text evidence="1">Belongs to the ABC transporter superfamily. ABCB family. Multidrug resistance exporter (TC 3.A.1.201) subfamily.</text>
</comment>
<keyword evidence="7" id="KW-1185">Reference proteome</keyword>
<dbReference type="PANTHER" id="PTHR43394">
    <property type="entry name" value="ATP-DEPENDENT PERMEASE MDL1, MITOCHONDRIAL"/>
    <property type="match status" value="1"/>
</dbReference>
<dbReference type="EMBL" id="BDQV01000159">
    <property type="protein sequence ID" value="GAY57318.1"/>
    <property type="molecule type" value="Genomic_DNA"/>
</dbReference>
<organism evidence="6 7">
    <name type="scientific">Citrus unshiu</name>
    <name type="common">Satsuma mandarin</name>
    <name type="synonym">Citrus nobilis var. unshiu</name>
    <dbReference type="NCBI Taxonomy" id="55188"/>
    <lineage>
        <taxon>Eukaryota</taxon>
        <taxon>Viridiplantae</taxon>
        <taxon>Streptophyta</taxon>
        <taxon>Embryophyta</taxon>
        <taxon>Tracheophyta</taxon>
        <taxon>Spermatophyta</taxon>
        <taxon>Magnoliopsida</taxon>
        <taxon>eudicotyledons</taxon>
        <taxon>Gunneridae</taxon>
        <taxon>Pentapetalae</taxon>
        <taxon>rosids</taxon>
        <taxon>malvids</taxon>
        <taxon>Sapindales</taxon>
        <taxon>Rutaceae</taxon>
        <taxon>Aurantioideae</taxon>
        <taxon>Citrus</taxon>
    </lineage>
</organism>
<evidence type="ECO:0000313" key="6">
    <source>
        <dbReference type="EMBL" id="GAY57318.1"/>
    </source>
</evidence>
<keyword evidence="4" id="KW-0325">Glycoprotein</keyword>
<accession>A0A2H5PY90</accession>
<dbReference type="InterPro" id="IPR027417">
    <property type="entry name" value="P-loop_NTPase"/>
</dbReference>
<name>A0A2H5PY90_CITUN</name>
<feature type="domain" description="ABC transporter" evidence="5">
    <location>
        <begin position="13"/>
        <end position="38"/>
    </location>
</feature>
<dbReference type="GO" id="GO:0090374">
    <property type="term" value="P:oligopeptide export from mitochondrion"/>
    <property type="evidence" value="ECO:0007669"/>
    <property type="project" value="TreeGrafter"/>
</dbReference>
<keyword evidence="2" id="KW-0813">Transport</keyword>
<gene>
    <name evidence="6" type="ORF">CUMW_178510</name>
</gene>
<evidence type="ECO:0000313" key="7">
    <source>
        <dbReference type="Proteomes" id="UP000236630"/>
    </source>
</evidence>
<comment type="caution">
    <text evidence="6">The sequence shown here is derived from an EMBL/GenBank/DDBJ whole genome shotgun (WGS) entry which is preliminary data.</text>
</comment>
<keyword evidence="3" id="KW-0677">Repeat</keyword>
<sequence length="100" mass="10748">MTQSAATLLMECGQKQQVAIARAIVTNPKILLSDEATSALDAESEPVVQDVLESVIKNQAIIVVAYCFAIAVEKGNHEILIDIPDEFYAYLVALHSSAST</sequence>
<dbReference type="Gene3D" id="3.40.50.300">
    <property type="entry name" value="P-loop containing nucleotide triphosphate hydrolases"/>
    <property type="match status" value="1"/>
</dbReference>
<dbReference type="GO" id="GO:0005524">
    <property type="term" value="F:ATP binding"/>
    <property type="evidence" value="ECO:0007669"/>
    <property type="project" value="InterPro"/>
</dbReference>
<evidence type="ECO:0000256" key="1">
    <source>
        <dbReference type="ARBA" id="ARBA00007577"/>
    </source>
</evidence>
<dbReference type="GO" id="GO:0015421">
    <property type="term" value="F:ABC-type oligopeptide transporter activity"/>
    <property type="evidence" value="ECO:0007669"/>
    <property type="project" value="TreeGrafter"/>
</dbReference>
<protein>
    <recommendedName>
        <fullName evidence="5">ABC transporter domain-containing protein</fullName>
    </recommendedName>
</protein>
<dbReference type="Proteomes" id="UP000236630">
    <property type="component" value="Unassembled WGS sequence"/>
</dbReference>
<proteinExistence type="inferred from homology"/>
<evidence type="ECO:0000256" key="2">
    <source>
        <dbReference type="ARBA" id="ARBA00022448"/>
    </source>
</evidence>
<dbReference type="GO" id="GO:0005743">
    <property type="term" value="C:mitochondrial inner membrane"/>
    <property type="evidence" value="ECO:0007669"/>
    <property type="project" value="TreeGrafter"/>
</dbReference>
<evidence type="ECO:0000256" key="3">
    <source>
        <dbReference type="ARBA" id="ARBA00022737"/>
    </source>
</evidence>
<dbReference type="AlphaFoldDB" id="A0A2H5PY90"/>
<dbReference type="SUPFAM" id="SSF52540">
    <property type="entry name" value="P-loop containing nucleoside triphosphate hydrolases"/>
    <property type="match status" value="1"/>
</dbReference>
<reference evidence="6 7" key="1">
    <citation type="journal article" date="2017" name="Front. Genet.">
        <title>Draft sequencing of the heterozygous diploid genome of Satsuma (Citrus unshiu Marc.) using a hybrid assembly approach.</title>
        <authorList>
            <person name="Shimizu T."/>
            <person name="Tanizawa Y."/>
            <person name="Mochizuki T."/>
            <person name="Nagasaki H."/>
            <person name="Yoshioka T."/>
            <person name="Toyoda A."/>
            <person name="Fujiyama A."/>
            <person name="Kaminuma E."/>
            <person name="Nakamura Y."/>
        </authorList>
    </citation>
    <scope>NUCLEOTIDE SEQUENCE [LARGE SCALE GENOMIC DNA]</scope>
    <source>
        <strain evidence="7">cv. Miyagawa wase</strain>
    </source>
</reference>
<dbReference type="PANTHER" id="PTHR43394:SF16">
    <property type="entry name" value="ABC TRANSPORTER B FAMILY MEMBER 4-LIKE ISOFORM X1"/>
    <property type="match status" value="1"/>
</dbReference>
<evidence type="ECO:0000259" key="5">
    <source>
        <dbReference type="Pfam" id="PF00005"/>
    </source>
</evidence>
<dbReference type="GO" id="GO:0016887">
    <property type="term" value="F:ATP hydrolysis activity"/>
    <property type="evidence" value="ECO:0007669"/>
    <property type="project" value="InterPro"/>
</dbReference>
<dbReference type="Pfam" id="PF00005">
    <property type="entry name" value="ABC_tran"/>
    <property type="match status" value="1"/>
</dbReference>